<protein>
    <submittedName>
        <fullName evidence="1">Uncharacterized protein</fullName>
    </submittedName>
</protein>
<evidence type="ECO:0000313" key="1">
    <source>
        <dbReference type="EMBL" id="MDE1465988.1"/>
    </source>
</evidence>
<gene>
    <name evidence="1" type="ORF">ORQ98_28920</name>
</gene>
<reference evidence="1 2" key="1">
    <citation type="submission" date="2022-11" db="EMBL/GenBank/DDBJ databases">
        <title>Spartinivicinus poritis sp. nov., isolated from scleractinian coral Porites lutea.</title>
        <authorList>
            <person name="Zhang G."/>
            <person name="Cai L."/>
            <person name="Wei Q."/>
        </authorList>
    </citation>
    <scope>NUCLEOTIDE SEQUENCE [LARGE SCALE GENOMIC DNA]</scope>
    <source>
        <strain evidence="1 2">A2-2</strain>
    </source>
</reference>
<keyword evidence="2" id="KW-1185">Reference proteome</keyword>
<dbReference type="RefSeq" id="WP_274692287.1">
    <property type="nucleotide sequence ID" value="NZ_JAPMOU010000112.1"/>
</dbReference>
<dbReference type="EMBL" id="JAPMOU010000112">
    <property type="protein sequence ID" value="MDE1465988.1"/>
    <property type="molecule type" value="Genomic_DNA"/>
</dbReference>
<accession>A0ABT5UKT1</accession>
<evidence type="ECO:0000313" key="2">
    <source>
        <dbReference type="Proteomes" id="UP001528823"/>
    </source>
</evidence>
<dbReference type="Proteomes" id="UP001528823">
    <property type="component" value="Unassembled WGS sequence"/>
</dbReference>
<name>A0ABT5UKT1_9GAMM</name>
<sequence length="105" mass="12424">MKDLTQQDTKTIIFFLEHYFNDKIKVHHEDENVINYVSMLLDMSLHLHTLINDEESHHALCWLNKKLLDTINPHQKYSDPYPNSLLINNIKSLQMTIDGYKVNSN</sequence>
<comment type="caution">
    <text evidence="1">The sequence shown here is derived from an EMBL/GenBank/DDBJ whole genome shotgun (WGS) entry which is preliminary data.</text>
</comment>
<organism evidence="1 2">
    <name type="scientific">Spartinivicinus poritis</name>
    <dbReference type="NCBI Taxonomy" id="2994640"/>
    <lineage>
        <taxon>Bacteria</taxon>
        <taxon>Pseudomonadati</taxon>
        <taxon>Pseudomonadota</taxon>
        <taxon>Gammaproteobacteria</taxon>
        <taxon>Oceanospirillales</taxon>
        <taxon>Zooshikellaceae</taxon>
        <taxon>Spartinivicinus</taxon>
    </lineage>
</organism>
<proteinExistence type="predicted"/>